<evidence type="ECO:0000313" key="2">
    <source>
        <dbReference type="Proteomes" id="UP001152759"/>
    </source>
</evidence>
<reference evidence="1" key="1">
    <citation type="submission" date="2021-12" db="EMBL/GenBank/DDBJ databases">
        <authorList>
            <person name="King R."/>
        </authorList>
    </citation>
    <scope>NUCLEOTIDE SEQUENCE</scope>
</reference>
<proteinExistence type="predicted"/>
<protein>
    <submittedName>
        <fullName evidence="1">Uncharacterized protein</fullName>
    </submittedName>
</protein>
<gene>
    <name evidence="1" type="ORF">BEMITA_LOCUS859</name>
</gene>
<accession>A0A9P0EW26</accession>
<dbReference type="EMBL" id="OU963862">
    <property type="protein sequence ID" value="CAH0381187.1"/>
    <property type="molecule type" value="Genomic_DNA"/>
</dbReference>
<dbReference type="AlphaFoldDB" id="A0A9P0EW26"/>
<evidence type="ECO:0000313" key="1">
    <source>
        <dbReference type="EMBL" id="CAH0381187.1"/>
    </source>
</evidence>
<dbReference type="Proteomes" id="UP001152759">
    <property type="component" value="Chromosome 1"/>
</dbReference>
<sequence length="171" mass="19372">MQYFGVILKDFSSAENCIRQGNTDHLPVLAPNLAENYAAFNHVKNVLNGNNGVQQILTSVLDLLRHQLFQCNRLLHASIIANTKEPLLPVIRGGHVGQPRLNIPVDEVITLRRCNLSWSKIASVLNVSRQSLWNFRWRSNLEDPHAFSNFADEELADEIFAIYTQHPSSMI</sequence>
<organism evidence="1 2">
    <name type="scientific">Bemisia tabaci</name>
    <name type="common">Sweetpotato whitefly</name>
    <name type="synonym">Aleurodes tabaci</name>
    <dbReference type="NCBI Taxonomy" id="7038"/>
    <lineage>
        <taxon>Eukaryota</taxon>
        <taxon>Metazoa</taxon>
        <taxon>Ecdysozoa</taxon>
        <taxon>Arthropoda</taxon>
        <taxon>Hexapoda</taxon>
        <taxon>Insecta</taxon>
        <taxon>Pterygota</taxon>
        <taxon>Neoptera</taxon>
        <taxon>Paraneoptera</taxon>
        <taxon>Hemiptera</taxon>
        <taxon>Sternorrhyncha</taxon>
        <taxon>Aleyrodoidea</taxon>
        <taxon>Aleyrodidae</taxon>
        <taxon>Aleyrodinae</taxon>
        <taxon>Bemisia</taxon>
    </lineage>
</organism>
<keyword evidence="2" id="KW-1185">Reference proteome</keyword>
<name>A0A9P0EW26_BEMTA</name>